<evidence type="ECO:0000313" key="2">
    <source>
        <dbReference type="EMBL" id="OCU01288.1"/>
    </source>
</evidence>
<evidence type="ECO:0000313" key="3">
    <source>
        <dbReference type="Proteomes" id="UP000694892"/>
    </source>
</evidence>
<name>A0A974E0U3_XENLA</name>
<dbReference type="EMBL" id="CM004466">
    <property type="protein sequence ID" value="OCU01288.1"/>
    <property type="molecule type" value="Genomic_DNA"/>
</dbReference>
<keyword evidence="1" id="KW-0732">Signal</keyword>
<dbReference type="AlphaFoldDB" id="A0A974E0U3"/>
<feature type="chain" id="PRO_5037998044" description="Secreted protein" evidence="1">
    <location>
        <begin position="25"/>
        <end position="77"/>
    </location>
</feature>
<gene>
    <name evidence="2" type="ORF">XELAEV_18007078mg</name>
</gene>
<dbReference type="Proteomes" id="UP000694892">
    <property type="component" value="Chromosome 1L"/>
</dbReference>
<organism evidence="2 3">
    <name type="scientific">Xenopus laevis</name>
    <name type="common">African clawed frog</name>
    <dbReference type="NCBI Taxonomy" id="8355"/>
    <lineage>
        <taxon>Eukaryota</taxon>
        <taxon>Metazoa</taxon>
        <taxon>Chordata</taxon>
        <taxon>Craniata</taxon>
        <taxon>Vertebrata</taxon>
        <taxon>Euteleostomi</taxon>
        <taxon>Amphibia</taxon>
        <taxon>Batrachia</taxon>
        <taxon>Anura</taxon>
        <taxon>Pipoidea</taxon>
        <taxon>Pipidae</taxon>
        <taxon>Xenopodinae</taxon>
        <taxon>Xenopus</taxon>
        <taxon>Xenopus</taxon>
    </lineage>
</organism>
<feature type="signal peptide" evidence="1">
    <location>
        <begin position="1"/>
        <end position="24"/>
    </location>
</feature>
<sequence length="77" mass="8857">MWHTFTIKVRLVHLFLCFWTKTFTECPFIIWGKELFPNTSTVDAIIFSSHLKVPSFVIPIERPNLSISSLTGMISNA</sequence>
<accession>A0A974E0U3</accession>
<evidence type="ECO:0000256" key="1">
    <source>
        <dbReference type="SAM" id="SignalP"/>
    </source>
</evidence>
<evidence type="ECO:0008006" key="4">
    <source>
        <dbReference type="Google" id="ProtNLM"/>
    </source>
</evidence>
<reference evidence="3" key="1">
    <citation type="journal article" date="2016" name="Nature">
        <title>Genome evolution in the allotetraploid frog Xenopus laevis.</title>
        <authorList>
            <person name="Session A.M."/>
            <person name="Uno Y."/>
            <person name="Kwon T."/>
            <person name="Chapman J.A."/>
            <person name="Toyoda A."/>
            <person name="Takahashi S."/>
            <person name="Fukui A."/>
            <person name="Hikosaka A."/>
            <person name="Suzuki A."/>
            <person name="Kondo M."/>
            <person name="van Heeringen S.J."/>
            <person name="Quigley I."/>
            <person name="Heinz S."/>
            <person name="Ogino H."/>
            <person name="Ochi H."/>
            <person name="Hellsten U."/>
            <person name="Lyons J.B."/>
            <person name="Simakov O."/>
            <person name="Putnam N."/>
            <person name="Stites J."/>
            <person name="Kuroki Y."/>
            <person name="Tanaka T."/>
            <person name="Michiue T."/>
            <person name="Watanabe M."/>
            <person name="Bogdanovic O."/>
            <person name="Lister R."/>
            <person name="Georgiou G."/>
            <person name="Paranjpe S.S."/>
            <person name="van Kruijsbergen I."/>
            <person name="Shu S."/>
            <person name="Carlson J."/>
            <person name="Kinoshita T."/>
            <person name="Ohta Y."/>
            <person name="Mawaribuchi S."/>
            <person name="Jenkins J."/>
            <person name="Grimwood J."/>
            <person name="Schmutz J."/>
            <person name="Mitros T."/>
            <person name="Mozaffari S.V."/>
            <person name="Suzuki Y."/>
            <person name="Haramoto Y."/>
            <person name="Yamamoto T.S."/>
            <person name="Takagi C."/>
            <person name="Heald R."/>
            <person name="Miller K."/>
            <person name="Haudenschild C."/>
            <person name="Kitzman J."/>
            <person name="Nakayama T."/>
            <person name="Izutsu Y."/>
            <person name="Robert J."/>
            <person name="Fortriede J."/>
            <person name="Burns K."/>
            <person name="Lotay V."/>
            <person name="Karimi K."/>
            <person name="Yasuoka Y."/>
            <person name="Dichmann D.S."/>
            <person name="Flajnik M.F."/>
            <person name="Houston D.W."/>
            <person name="Shendure J."/>
            <person name="DuPasquier L."/>
            <person name="Vize P.D."/>
            <person name="Zorn A.M."/>
            <person name="Ito M."/>
            <person name="Marcotte E.M."/>
            <person name="Wallingford J.B."/>
            <person name="Ito Y."/>
            <person name="Asashima M."/>
            <person name="Ueno N."/>
            <person name="Matsuda Y."/>
            <person name="Veenstra G.J."/>
            <person name="Fujiyama A."/>
            <person name="Harland R.M."/>
            <person name="Taira M."/>
            <person name="Rokhsar D.S."/>
        </authorList>
    </citation>
    <scope>NUCLEOTIDE SEQUENCE [LARGE SCALE GENOMIC DNA]</scope>
    <source>
        <strain evidence="3">J</strain>
    </source>
</reference>
<protein>
    <recommendedName>
        <fullName evidence="4">Secreted protein</fullName>
    </recommendedName>
</protein>
<proteinExistence type="predicted"/>